<evidence type="ECO:0000313" key="5">
    <source>
        <dbReference type="Ensembl" id="ENSPNAP00000040014.1"/>
    </source>
</evidence>
<evidence type="ECO:0000256" key="2">
    <source>
        <dbReference type="ARBA" id="ARBA00022490"/>
    </source>
</evidence>
<evidence type="ECO:0000256" key="3">
    <source>
        <dbReference type="SAM" id="MobiDB-lite"/>
    </source>
</evidence>
<keyword evidence="2" id="KW-0963">Cytoplasm</keyword>
<dbReference type="GO" id="GO:0046600">
    <property type="term" value="P:negative regulation of centriole replication"/>
    <property type="evidence" value="ECO:0007669"/>
    <property type="project" value="TreeGrafter"/>
</dbReference>
<dbReference type="PANTHER" id="PTHR46930">
    <property type="entry name" value="CDK5 REGULATORY SUBUNIT-ASSOCIATED PROTEIN 2"/>
    <property type="match status" value="1"/>
</dbReference>
<evidence type="ECO:0000313" key="6">
    <source>
        <dbReference type="Proteomes" id="UP001501920"/>
    </source>
</evidence>
<organism evidence="5 6">
    <name type="scientific">Pygocentrus nattereri</name>
    <name type="common">Red-bellied piranha</name>
    <dbReference type="NCBI Taxonomy" id="42514"/>
    <lineage>
        <taxon>Eukaryota</taxon>
        <taxon>Metazoa</taxon>
        <taxon>Chordata</taxon>
        <taxon>Craniata</taxon>
        <taxon>Vertebrata</taxon>
        <taxon>Euteleostomi</taxon>
        <taxon>Actinopterygii</taxon>
        <taxon>Neopterygii</taxon>
        <taxon>Teleostei</taxon>
        <taxon>Ostariophysi</taxon>
        <taxon>Characiformes</taxon>
        <taxon>Characoidei</taxon>
        <taxon>Pygocentrus</taxon>
    </lineage>
</organism>
<dbReference type="Proteomes" id="UP001501920">
    <property type="component" value="Chromosome 4"/>
</dbReference>
<feature type="region of interest" description="Disordered" evidence="3">
    <location>
        <begin position="65"/>
        <end position="91"/>
    </location>
</feature>
<dbReference type="Ensembl" id="ENSPNAT00000062130.1">
    <property type="protein sequence ID" value="ENSPNAP00000040014.1"/>
    <property type="gene ID" value="ENSPNAG00000030507.1"/>
</dbReference>
<comment type="subcellular location">
    <subcellularLocation>
        <location evidence="1">Cytoplasm</location>
    </subcellularLocation>
</comment>
<proteinExistence type="predicted"/>
<sequence length="127" mass="15445">VVMSNGYRTISQHLNDLKKENFSLKLRIYFLEERIQQKFEDSTNEDVHRKNIELKVEVESLKQELQERQQHTTAESLTNQNEAEVQRRYEERQQEISHLHEILETKIQLFQEVENQHTESIENLYYL</sequence>
<name>A0AAR2IPR8_PYGNA</name>
<evidence type="ECO:0000259" key="4">
    <source>
        <dbReference type="Pfam" id="PF07989"/>
    </source>
</evidence>
<dbReference type="GO" id="GO:0007059">
    <property type="term" value="P:chromosome segregation"/>
    <property type="evidence" value="ECO:0007669"/>
    <property type="project" value="TreeGrafter"/>
</dbReference>
<dbReference type="GeneTree" id="ENSGT00950000183190"/>
<reference evidence="5" key="2">
    <citation type="submission" date="2025-08" db="UniProtKB">
        <authorList>
            <consortium name="Ensembl"/>
        </authorList>
    </citation>
    <scope>IDENTIFICATION</scope>
</reference>
<dbReference type="Pfam" id="PF07989">
    <property type="entry name" value="Cnn_1N"/>
    <property type="match status" value="1"/>
</dbReference>
<dbReference type="GO" id="GO:0000132">
    <property type="term" value="P:establishment of mitotic spindle orientation"/>
    <property type="evidence" value="ECO:0007669"/>
    <property type="project" value="TreeGrafter"/>
</dbReference>
<dbReference type="GO" id="GO:0097431">
    <property type="term" value="C:mitotic spindle pole"/>
    <property type="evidence" value="ECO:0007669"/>
    <property type="project" value="TreeGrafter"/>
</dbReference>
<reference evidence="5" key="3">
    <citation type="submission" date="2025-09" db="UniProtKB">
        <authorList>
            <consortium name="Ensembl"/>
        </authorList>
    </citation>
    <scope>IDENTIFICATION</scope>
</reference>
<protein>
    <recommendedName>
        <fullName evidence="4">Centrosomin N-terminal motif 1 domain-containing protein</fullName>
    </recommendedName>
</protein>
<feature type="domain" description="Centrosomin N-terminal motif 1" evidence="4">
    <location>
        <begin position="10"/>
        <end position="71"/>
    </location>
</feature>
<dbReference type="GO" id="GO:0001578">
    <property type="term" value="P:microtubule bundle formation"/>
    <property type="evidence" value="ECO:0007669"/>
    <property type="project" value="TreeGrafter"/>
</dbReference>
<dbReference type="GO" id="GO:0000242">
    <property type="term" value="C:pericentriolar material"/>
    <property type="evidence" value="ECO:0007669"/>
    <property type="project" value="TreeGrafter"/>
</dbReference>
<evidence type="ECO:0000256" key="1">
    <source>
        <dbReference type="ARBA" id="ARBA00004496"/>
    </source>
</evidence>
<dbReference type="AlphaFoldDB" id="A0AAR2IPR8"/>
<dbReference type="GO" id="GO:0007099">
    <property type="term" value="P:centriole replication"/>
    <property type="evidence" value="ECO:0007669"/>
    <property type="project" value="TreeGrafter"/>
</dbReference>
<dbReference type="GO" id="GO:0005737">
    <property type="term" value="C:cytoplasm"/>
    <property type="evidence" value="ECO:0007669"/>
    <property type="project" value="UniProtKB-SubCell"/>
</dbReference>
<dbReference type="GO" id="GO:0035371">
    <property type="term" value="C:microtubule plus-end"/>
    <property type="evidence" value="ECO:0007669"/>
    <property type="project" value="TreeGrafter"/>
</dbReference>
<accession>A0AAR2IPR8</accession>
<keyword evidence="6" id="KW-1185">Reference proteome</keyword>
<dbReference type="GO" id="GO:0008017">
    <property type="term" value="F:microtubule binding"/>
    <property type="evidence" value="ECO:0007669"/>
    <property type="project" value="TreeGrafter"/>
</dbReference>
<dbReference type="GO" id="GO:0090266">
    <property type="term" value="P:regulation of mitotic cell cycle spindle assembly checkpoint"/>
    <property type="evidence" value="ECO:0007669"/>
    <property type="project" value="TreeGrafter"/>
</dbReference>
<dbReference type="GO" id="GO:0043015">
    <property type="term" value="F:gamma-tubulin binding"/>
    <property type="evidence" value="ECO:0007669"/>
    <property type="project" value="TreeGrafter"/>
</dbReference>
<dbReference type="InterPro" id="IPR012943">
    <property type="entry name" value="Cnn_1N"/>
</dbReference>
<feature type="compositionally biased region" description="Polar residues" evidence="3">
    <location>
        <begin position="71"/>
        <end position="81"/>
    </location>
</feature>
<dbReference type="PANTHER" id="PTHR46930:SF1">
    <property type="entry name" value="CDK5 REGULATORY SUBUNIT-ASSOCIATED PROTEIN 2"/>
    <property type="match status" value="1"/>
</dbReference>
<reference evidence="5 6" key="1">
    <citation type="submission" date="2020-10" db="EMBL/GenBank/DDBJ databases">
        <title>Pygocentrus nattereri (red-bellied piranha) genome, fPygNat1, primary haplotype.</title>
        <authorList>
            <person name="Myers G."/>
            <person name="Meyer A."/>
            <person name="Karagic N."/>
            <person name="Pippel M."/>
            <person name="Winkler S."/>
            <person name="Tracey A."/>
            <person name="Wood J."/>
            <person name="Formenti G."/>
            <person name="Howe K."/>
            <person name="Fedrigo O."/>
            <person name="Jarvis E.D."/>
        </authorList>
    </citation>
    <scope>NUCLEOTIDE SEQUENCE [LARGE SCALE GENOMIC DNA]</scope>
</reference>
<dbReference type="InterPro" id="IPR042791">
    <property type="entry name" value="CDK5RAP2"/>
</dbReference>